<dbReference type="InterPro" id="IPR035908">
    <property type="entry name" value="F0_ATP_A_sf"/>
</dbReference>
<keyword evidence="5 12" id="KW-0138">CF(0)</keyword>
<dbReference type="STRING" id="1121279.SAMN02745887_03073"/>
<dbReference type="InterPro" id="IPR023011">
    <property type="entry name" value="ATP_synth_F0_asu_AS"/>
</dbReference>
<gene>
    <name evidence="12" type="primary">atpB</name>
    <name evidence="14" type="ORF">SAMN02745887_03073</name>
</gene>
<dbReference type="FunFam" id="1.20.120.220:FF:000002">
    <property type="entry name" value="ATP synthase subunit a"/>
    <property type="match status" value="1"/>
</dbReference>
<dbReference type="PANTHER" id="PTHR42823:SF3">
    <property type="entry name" value="ATP SYNTHASE SUBUNIT A, CHLOROPLASTIC"/>
    <property type="match status" value="1"/>
</dbReference>
<keyword evidence="4 12" id="KW-1003">Cell membrane</keyword>
<keyword evidence="8 12" id="KW-1133">Transmembrane helix</keyword>
<dbReference type="InterPro" id="IPR045082">
    <property type="entry name" value="ATP_syn_F0_a_bact/chloroplast"/>
</dbReference>
<comment type="function">
    <text evidence="12 13">Key component of the proton channel; it plays a direct role in the translocation of protons across the membrane.</text>
</comment>
<keyword evidence="9 12" id="KW-0406">Ion transport</keyword>
<evidence type="ECO:0000313" key="14">
    <source>
        <dbReference type="EMBL" id="SFZ78559.1"/>
    </source>
</evidence>
<evidence type="ECO:0000256" key="10">
    <source>
        <dbReference type="ARBA" id="ARBA00023136"/>
    </source>
</evidence>
<evidence type="ECO:0000256" key="5">
    <source>
        <dbReference type="ARBA" id="ARBA00022547"/>
    </source>
</evidence>
<evidence type="ECO:0000256" key="2">
    <source>
        <dbReference type="ARBA" id="ARBA00006810"/>
    </source>
</evidence>
<evidence type="ECO:0000256" key="8">
    <source>
        <dbReference type="ARBA" id="ARBA00022989"/>
    </source>
</evidence>
<evidence type="ECO:0000256" key="11">
    <source>
        <dbReference type="ARBA" id="ARBA00023310"/>
    </source>
</evidence>
<dbReference type="Gene3D" id="1.20.120.220">
    <property type="entry name" value="ATP synthase, F0 complex, subunit A"/>
    <property type="match status" value="1"/>
</dbReference>
<dbReference type="Proteomes" id="UP000186513">
    <property type="component" value="Unassembled WGS sequence"/>
</dbReference>
<accession>A0A1K2HP84</accession>
<dbReference type="GO" id="GO:0042777">
    <property type="term" value="P:proton motive force-driven plasma membrane ATP synthesis"/>
    <property type="evidence" value="ECO:0007669"/>
    <property type="project" value="TreeGrafter"/>
</dbReference>
<keyword evidence="6 12" id="KW-0812">Transmembrane</keyword>
<evidence type="ECO:0000256" key="4">
    <source>
        <dbReference type="ARBA" id="ARBA00022475"/>
    </source>
</evidence>
<dbReference type="GO" id="GO:0045259">
    <property type="term" value="C:proton-transporting ATP synthase complex"/>
    <property type="evidence" value="ECO:0007669"/>
    <property type="project" value="UniProtKB-KW"/>
</dbReference>
<feature type="transmembrane region" description="Helical" evidence="12">
    <location>
        <begin position="95"/>
        <end position="113"/>
    </location>
</feature>
<dbReference type="AlphaFoldDB" id="A0A1K2HP84"/>
<evidence type="ECO:0000256" key="13">
    <source>
        <dbReference type="RuleBase" id="RU000483"/>
    </source>
</evidence>
<keyword evidence="15" id="KW-1185">Reference proteome</keyword>
<protein>
    <recommendedName>
        <fullName evidence="12 13">ATP synthase subunit a</fullName>
    </recommendedName>
    <alternativeName>
        <fullName evidence="12">ATP synthase F0 sector subunit a</fullName>
    </alternativeName>
    <alternativeName>
        <fullName evidence="12">F-ATPase subunit 6</fullName>
    </alternativeName>
</protein>
<evidence type="ECO:0000256" key="9">
    <source>
        <dbReference type="ARBA" id="ARBA00023065"/>
    </source>
</evidence>
<dbReference type="RefSeq" id="WP_072429552.1">
    <property type="nucleotide sequence ID" value="NZ_FPKR01000012.1"/>
</dbReference>
<evidence type="ECO:0000256" key="7">
    <source>
        <dbReference type="ARBA" id="ARBA00022781"/>
    </source>
</evidence>
<feature type="transmembrane region" description="Helical" evidence="12">
    <location>
        <begin position="211"/>
        <end position="232"/>
    </location>
</feature>
<organism evidence="14 15">
    <name type="scientific">Chitinimonas taiwanensis DSM 18899</name>
    <dbReference type="NCBI Taxonomy" id="1121279"/>
    <lineage>
        <taxon>Bacteria</taxon>
        <taxon>Pseudomonadati</taxon>
        <taxon>Pseudomonadota</taxon>
        <taxon>Betaproteobacteria</taxon>
        <taxon>Neisseriales</taxon>
        <taxon>Chitinibacteraceae</taxon>
        <taxon>Chitinimonas</taxon>
    </lineage>
</organism>
<dbReference type="InterPro" id="IPR000568">
    <property type="entry name" value="ATP_synth_F0_asu"/>
</dbReference>
<dbReference type="PANTHER" id="PTHR42823">
    <property type="entry name" value="ATP SYNTHASE SUBUNIT A, CHLOROPLASTIC"/>
    <property type="match status" value="1"/>
</dbReference>
<dbReference type="SUPFAM" id="SSF81336">
    <property type="entry name" value="F1F0 ATP synthase subunit A"/>
    <property type="match status" value="1"/>
</dbReference>
<dbReference type="NCBIfam" id="TIGR01131">
    <property type="entry name" value="ATP_synt_6_or_A"/>
    <property type="match status" value="1"/>
</dbReference>
<proteinExistence type="inferred from homology"/>
<reference evidence="14 15" key="1">
    <citation type="submission" date="2016-11" db="EMBL/GenBank/DDBJ databases">
        <authorList>
            <person name="Jaros S."/>
            <person name="Januszkiewicz K."/>
            <person name="Wedrychowicz H."/>
        </authorList>
    </citation>
    <scope>NUCLEOTIDE SEQUENCE [LARGE SCALE GENOMIC DNA]</scope>
    <source>
        <strain evidence="14 15">DSM 18899</strain>
    </source>
</reference>
<dbReference type="Pfam" id="PF00119">
    <property type="entry name" value="ATP-synt_A"/>
    <property type="match status" value="1"/>
</dbReference>
<evidence type="ECO:0000256" key="1">
    <source>
        <dbReference type="ARBA" id="ARBA00004141"/>
    </source>
</evidence>
<feature type="transmembrane region" description="Helical" evidence="12">
    <location>
        <begin position="41"/>
        <end position="59"/>
    </location>
</feature>
<name>A0A1K2HP84_9NEIS</name>
<dbReference type="OrthoDB" id="9789241at2"/>
<dbReference type="NCBIfam" id="NF004477">
    <property type="entry name" value="PRK05815.1-1"/>
    <property type="match status" value="1"/>
</dbReference>
<evidence type="ECO:0000313" key="15">
    <source>
        <dbReference type="Proteomes" id="UP000186513"/>
    </source>
</evidence>
<keyword evidence="7 12" id="KW-0375">Hydrogen ion transport</keyword>
<dbReference type="HAMAP" id="MF_01393">
    <property type="entry name" value="ATP_synth_a_bact"/>
    <property type="match status" value="1"/>
</dbReference>
<keyword evidence="11 12" id="KW-0066">ATP synthesis</keyword>
<dbReference type="PROSITE" id="PS00449">
    <property type="entry name" value="ATPASE_A"/>
    <property type="match status" value="1"/>
</dbReference>
<dbReference type="CDD" id="cd00310">
    <property type="entry name" value="ATP-synt_Fo_a_6"/>
    <property type="match status" value="1"/>
</dbReference>
<keyword evidence="3 12" id="KW-0813">Transport</keyword>
<evidence type="ECO:0000256" key="3">
    <source>
        <dbReference type="ARBA" id="ARBA00022448"/>
    </source>
</evidence>
<evidence type="ECO:0000256" key="12">
    <source>
        <dbReference type="HAMAP-Rule" id="MF_01393"/>
    </source>
</evidence>
<evidence type="ECO:0000256" key="6">
    <source>
        <dbReference type="ARBA" id="ARBA00022692"/>
    </source>
</evidence>
<comment type="similarity">
    <text evidence="2 12 13">Belongs to the ATPase A chain family.</text>
</comment>
<dbReference type="GO" id="GO:0046933">
    <property type="term" value="F:proton-transporting ATP synthase activity, rotational mechanism"/>
    <property type="evidence" value="ECO:0007669"/>
    <property type="project" value="UniProtKB-UniRule"/>
</dbReference>
<sequence length="283" mass="30693">MSAEHHAPANATEYISHHLMNLRANPALEATDPNNIHLDTFWISLILGFVFLAVFGLAARRASVDKPSKFQLFIELIIELVDSNVKDIFHGKSKLVAPLALTVFVWVVLMNAMDFLPVDLLPKVVALFGIEYLKVVPTADINQGLAMSLSVVLLSVLLGIQAKGLVGFVVEFFTAPFHAEGAVMKIILIPINGAMQLIEYGSRGLSLALRLVGNMFAGELVFMLIALLGMGWTGVNPGSILGALGQLVAGSAWAIFHILIVILQAYIFMMLTIVYCGLAVEEH</sequence>
<comment type="subcellular location">
    <subcellularLocation>
        <location evidence="12 13">Cell membrane</location>
        <topology evidence="12 13">Multi-pass membrane protein</topology>
    </subcellularLocation>
    <subcellularLocation>
        <location evidence="1">Membrane</location>
        <topology evidence="1">Multi-pass membrane protein</topology>
    </subcellularLocation>
</comment>
<dbReference type="EMBL" id="FPKR01000012">
    <property type="protein sequence ID" value="SFZ78559.1"/>
    <property type="molecule type" value="Genomic_DNA"/>
</dbReference>
<keyword evidence="10 12" id="KW-0472">Membrane</keyword>
<dbReference type="GO" id="GO:0005886">
    <property type="term" value="C:plasma membrane"/>
    <property type="evidence" value="ECO:0007669"/>
    <property type="project" value="UniProtKB-SubCell"/>
</dbReference>
<feature type="transmembrane region" description="Helical" evidence="12">
    <location>
        <begin position="252"/>
        <end position="280"/>
    </location>
</feature>